<dbReference type="EMBL" id="VSWC01000132">
    <property type="protein sequence ID" value="KAA1079874.1"/>
    <property type="molecule type" value="Genomic_DNA"/>
</dbReference>
<accession>A0A5B0MUR5</accession>
<dbReference type="Proteomes" id="UP000324748">
    <property type="component" value="Unassembled WGS sequence"/>
</dbReference>
<gene>
    <name evidence="1" type="ORF">PGT21_026259</name>
</gene>
<comment type="caution">
    <text evidence="1">The sequence shown here is derived from an EMBL/GenBank/DDBJ whole genome shotgun (WGS) entry which is preliminary data.</text>
</comment>
<proteinExistence type="predicted"/>
<keyword evidence="2" id="KW-1185">Reference proteome</keyword>
<dbReference type="AlphaFoldDB" id="A0A5B0MUR5"/>
<name>A0A5B0MUR5_PUCGR</name>
<protein>
    <submittedName>
        <fullName evidence="1">Uncharacterized protein</fullName>
    </submittedName>
</protein>
<sequence length="93" mass="10589">MRLRSTPSSSHHPRNNPLHTDILIWAFCLESSTKVRLELGRTKRRSEESQNEVPTMMVEVVGVDWLAVIMRISHVSSGTDRCKGILCRRTCAL</sequence>
<evidence type="ECO:0000313" key="1">
    <source>
        <dbReference type="EMBL" id="KAA1079874.1"/>
    </source>
</evidence>
<organism evidence="1 2">
    <name type="scientific">Puccinia graminis f. sp. tritici</name>
    <dbReference type="NCBI Taxonomy" id="56615"/>
    <lineage>
        <taxon>Eukaryota</taxon>
        <taxon>Fungi</taxon>
        <taxon>Dikarya</taxon>
        <taxon>Basidiomycota</taxon>
        <taxon>Pucciniomycotina</taxon>
        <taxon>Pucciniomycetes</taxon>
        <taxon>Pucciniales</taxon>
        <taxon>Pucciniaceae</taxon>
        <taxon>Puccinia</taxon>
    </lineage>
</organism>
<reference evidence="1 2" key="1">
    <citation type="submission" date="2019-05" db="EMBL/GenBank/DDBJ databases">
        <title>Emergence of the Ug99 lineage of the wheat stem rust pathogen through somatic hybridization.</title>
        <authorList>
            <person name="Li F."/>
            <person name="Upadhyaya N.M."/>
            <person name="Sperschneider J."/>
            <person name="Matny O."/>
            <person name="Nguyen-Phuc H."/>
            <person name="Mago R."/>
            <person name="Raley C."/>
            <person name="Miller M.E."/>
            <person name="Silverstein K.A.T."/>
            <person name="Henningsen E."/>
            <person name="Hirsch C.D."/>
            <person name="Visser B."/>
            <person name="Pretorius Z.A."/>
            <person name="Steffenson B.J."/>
            <person name="Schwessinger B."/>
            <person name="Dodds P.N."/>
            <person name="Figueroa M."/>
        </authorList>
    </citation>
    <scope>NUCLEOTIDE SEQUENCE [LARGE SCALE GENOMIC DNA]</scope>
    <source>
        <strain evidence="1">21-0</strain>
    </source>
</reference>
<evidence type="ECO:0000313" key="2">
    <source>
        <dbReference type="Proteomes" id="UP000324748"/>
    </source>
</evidence>